<evidence type="ECO:0000313" key="4">
    <source>
        <dbReference type="Proteomes" id="UP001153636"/>
    </source>
</evidence>
<proteinExistence type="predicted"/>
<keyword evidence="4" id="KW-1185">Reference proteome</keyword>
<name>A0A9P0D614_9CUCU</name>
<feature type="domain" description="DUF7869" evidence="2">
    <location>
        <begin position="412"/>
        <end position="507"/>
    </location>
</feature>
<dbReference type="AlphaFoldDB" id="A0A9P0D614"/>
<evidence type="ECO:0000256" key="1">
    <source>
        <dbReference type="SAM" id="MobiDB-lite"/>
    </source>
</evidence>
<accession>A0A9P0D614</accession>
<feature type="region of interest" description="Disordered" evidence="1">
    <location>
        <begin position="1"/>
        <end position="71"/>
    </location>
</feature>
<dbReference type="Pfam" id="PF25273">
    <property type="entry name" value="DUF7869"/>
    <property type="match status" value="1"/>
</dbReference>
<organism evidence="3 4">
    <name type="scientific">Psylliodes chrysocephalus</name>
    <dbReference type="NCBI Taxonomy" id="3402493"/>
    <lineage>
        <taxon>Eukaryota</taxon>
        <taxon>Metazoa</taxon>
        <taxon>Ecdysozoa</taxon>
        <taxon>Arthropoda</taxon>
        <taxon>Hexapoda</taxon>
        <taxon>Insecta</taxon>
        <taxon>Pterygota</taxon>
        <taxon>Neoptera</taxon>
        <taxon>Endopterygota</taxon>
        <taxon>Coleoptera</taxon>
        <taxon>Polyphaga</taxon>
        <taxon>Cucujiformia</taxon>
        <taxon>Chrysomeloidea</taxon>
        <taxon>Chrysomelidae</taxon>
        <taxon>Galerucinae</taxon>
        <taxon>Alticini</taxon>
        <taxon>Psylliodes</taxon>
    </lineage>
</organism>
<dbReference type="Proteomes" id="UP001153636">
    <property type="component" value="Chromosome 8"/>
</dbReference>
<protein>
    <recommendedName>
        <fullName evidence="2">DUF7869 domain-containing protein</fullName>
    </recommendedName>
</protein>
<dbReference type="OrthoDB" id="6351383at2759"/>
<dbReference type="EMBL" id="OV651820">
    <property type="protein sequence ID" value="CAH1114570.1"/>
    <property type="molecule type" value="Genomic_DNA"/>
</dbReference>
<reference evidence="3" key="1">
    <citation type="submission" date="2022-01" db="EMBL/GenBank/DDBJ databases">
        <authorList>
            <person name="King R."/>
        </authorList>
    </citation>
    <scope>NUCLEOTIDE SEQUENCE</scope>
</reference>
<dbReference type="PANTHER" id="PTHR10773:SF19">
    <property type="match status" value="1"/>
</dbReference>
<gene>
    <name evidence="3" type="ORF">PSYICH_LOCUS14777</name>
</gene>
<dbReference type="PANTHER" id="PTHR10773">
    <property type="entry name" value="DNA-DIRECTED RNA POLYMERASES I, II, AND III SUBUNIT RPABC2"/>
    <property type="match status" value="1"/>
</dbReference>
<sequence length="620" mass="72686">MSDTRAGCSRDFDEFSSDSSVKNSNEFDSDDSVKDRDYTESESEDSSLSFEEQQEPTKKCRAHVPTPEKKFRSRWRKKNVDKYVLRKTRRNLGSPYTSKTGKDIEARVLGPPCGCKRNCRILLRGTEKEIFDEFWNIGDYDKQNAYLYHNIKRLPKNRSYPKKTKKNVSSRNFSFNYFVKVNGFDVKICKKEFISIYGLTSQKRLQLLQKQMSEGLTTPKSDQRGKYLNRHNKISEEACQSAQDHINSIPKYTSHYSRYKNPNKVYIDHDLNIPSLYHDYYKPWCAEKNIIPISQDKYRRIFCLEFNIGFKLPRSDTCKICDEFDVKIENFKGVQHSLKQLQIEKELHLRRAEAMKNTLKDEIKWTASKDTYILSFDLQQALPVPSLTTGPAFYLRKAWVYNLGIHDCVNDKGYMYMWSENNGKRGSDEIASILLKHFKEREHLPKNLIVYTDNCGGQNKNWVLVGLWKQLVVEGVFDSVEHRFLVVGHTHLPSDRDFAMIEKYKKKIKAVYEPADWFDNESPNIMKIKHFLNESFKNVNVGKRGIRKQCLADCLKQKYAEPIKLNPKKLSNLSLLLPYIPEINHQFYLEIGAKNFVRQEIEEPSTEIEHIDEDYPLSDD</sequence>
<evidence type="ECO:0000313" key="3">
    <source>
        <dbReference type="EMBL" id="CAH1114570.1"/>
    </source>
</evidence>
<evidence type="ECO:0000259" key="2">
    <source>
        <dbReference type="Pfam" id="PF25273"/>
    </source>
</evidence>
<dbReference type="InterPro" id="IPR057191">
    <property type="entry name" value="DUF7869"/>
</dbReference>